<comment type="similarity">
    <text evidence="1 3">Belongs to the HAD-like hydrolase superfamily. S-2-haloalkanoic acid dehalogenase family.</text>
</comment>
<dbReference type="Pfam" id="PF00702">
    <property type="entry name" value="Hydrolase"/>
    <property type="match status" value="1"/>
</dbReference>
<dbReference type="InterPro" id="IPR051540">
    <property type="entry name" value="S-2-haloacid_dehalogenase"/>
</dbReference>
<dbReference type="PRINTS" id="PR00413">
    <property type="entry name" value="HADHALOGNASE"/>
</dbReference>
<evidence type="ECO:0000313" key="5">
    <source>
        <dbReference type="EMBL" id="GGF35952.1"/>
    </source>
</evidence>
<organism evidence="5 6">
    <name type="scientific">Aliidongia dinghuensis</name>
    <dbReference type="NCBI Taxonomy" id="1867774"/>
    <lineage>
        <taxon>Bacteria</taxon>
        <taxon>Pseudomonadati</taxon>
        <taxon>Pseudomonadota</taxon>
        <taxon>Alphaproteobacteria</taxon>
        <taxon>Rhodospirillales</taxon>
        <taxon>Dongiaceae</taxon>
        <taxon>Aliidongia</taxon>
    </lineage>
</organism>
<dbReference type="InterPro" id="IPR023214">
    <property type="entry name" value="HAD_sf"/>
</dbReference>
<comment type="caution">
    <text evidence="5">The sequence shown here is derived from an EMBL/GenBank/DDBJ whole genome shotgun (WGS) entry which is preliminary data.</text>
</comment>
<reference evidence="5" key="1">
    <citation type="journal article" date="2014" name="Int. J. Syst. Evol. Microbiol.">
        <title>Complete genome sequence of Corynebacterium casei LMG S-19264T (=DSM 44701T), isolated from a smear-ripened cheese.</title>
        <authorList>
            <consortium name="US DOE Joint Genome Institute (JGI-PGF)"/>
            <person name="Walter F."/>
            <person name="Albersmeier A."/>
            <person name="Kalinowski J."/>
            <person name="Ruckert C."/>
        </authorList>
    </citation>
    <scope>NUCLEOTIDE SEQUENCE</scope>
    <source>
        <strain evidence="5">CGMCC 1.15725</strain>
    </source>
</reference>
<dbReference type="InterPro" id="IPR023198">
    <property type="entry name" value="PGP-like_dom2"/>
</dbReference>
<gene>
    <name evidence="5" type="primary">dheII</name>
    <name evidence="5" type="ORF">GCM10011611_47890</name>
</gene>
<dbReference type="InterPro" id="IPR036412">
    <property type="entry name" value="HAD-like_sf"/>
</dbReference>
<dbReference type="PANTHER" id="PTHR43316">
    <property type="entry name" value="HYDROLASE, HALOACID DELAHOGENASE-RELATED"/>
    <property type="match status" value="1"/>
</dbReference>
<dbReference type="AlphaFoldDB" id="A0A8J2YYC2"/>
<proteinExistence type="inferred from homology"/>
<dbReference type="Gene3D" id="1.10.150.240">
    <property type="entry name" value="Putative phosphatase, domain 2"/>
    <property type="match status" value="1"/>
</dbReference>
<comment type="function">
    <text evidence="3">Catalyzes the hydrolytic dehalogenation of small (S)-2-haloalkanoic acids to yield the corresponding (R)-2-hydroxyalkanoic acids.</text>
</comment>
<dbReference type="PROSITE" id="PS51318">
    <property type="entry name" value="TAT"/>
    <property type="match status" value="1"/>
</dbReference>
<accession>A0A8J2YYC2</accession>
<comment type="catalytic activity">
    <reaction evidence="3">
        <text>an (S)-2-haloacid + H2O = a (2R)-2-hydroxycarboxylate + a halide anion + H(+)</text>
        <dbReference type="Rhea" id="RHEA:11192"/>
        <dbReference type="ChEBI" id="CHEBI:15377"/>
        <dbReference type="ChEBI" id="CHEBI:15378"/>
        <dbReference type="ChEBI" id="CHEBI:16042"/>
        <dbReference type="ChEBI" id="CHEBI:58314"/>
        <dbReference type="ChEBI" id="CHEBI:137405"/>
        <dbReference type="EC" id="3.8.1.2"/>
    </reaction>
</comment>
<evidence type="ECO:0000313" key="6">
    <source>
        <dbReference type="Proteomes" id="UP000646365"/>
    </source>
</evidence>
<dbReference type="InterPro" id="IPR006439">
    <property type="entry name" value="HAD-SF_hydro_IA"/>
</dbReference>
<evidence type="ECO:0000256" key="3">
    <source>
        <dbReference type="RuleBase" id="RU368077"/>
    </source>
</evidence>
<keyword evidence="6" id="KW-1185">Reference proteome</keyword>
<dbReference type="Gene3D" id="3.40.50.1000">
    <property type="entry name" value="HAD superfamily/HAD-like"/>
    <property type="match status" value="1"/>
</dbReference>
<dbReference type="GO" id="GO:0018784">
    <property type="term" value="F:(S)-2-haloacid dehalogenase activity"/>
    <property type="evidence" value="ECO:0007669"/>
    <property type="project" value="UniProtKB-UniRule"/>
</dbReference>
<evidence type="ECO:0000256" key="2">
    <source>
        <dbReference type="ARBA" id="ARBA00022801"/>
    </source>
</evidence>
<evidence type="ECO:0000256" key="4">
    <source>
        <dbReference type="SAM" id="SignalP"/>
    </source>
</evidence>
<feature type="signal peptide" evidence="4">
    <location>
        <begin position="1"/>
        <end position="26"/>
    </location>
</feature>
<evidence type="ECO:0000256" key="1">
    <source>
        <dbReference type="ARBA" id="ARBA00008106"/>
    </source>
</evidence>
<feature type="chain" id="PRO_5035307181" description="(S)-2-haloacid dehalogenase" evidence="4">
    <location>
        <begin position="27"/>
        <end position="254"/>
    </location>
</feature>
<dbReference type="EMBL" id="BMJQ01000014">
    <property type="protein sequence ID" value="GGF35952.1"/>
    <property type="molecule type" value="Genomic_DNA"/>
</dbReference>
<dbReference type="Proteomes" id="UP000646365">
    <property type="component" value="Unassembled WGS sequence"/>
</dbReference>
<dbReference type="NCBIfam" id="TIGR01493">
    <property type="entry name" value="HAD-SF-IA-v2"/>
    <property type="match status" value="1"/>
</dbReference>
<dbReference type="CDD" id="cd02588">
    <property type="entry name" value="HAD_L2-DEX"/>
    <property type="match status" value="1"/>
</dbReference>
<sequence length="254" mass="27377">MQTRRTFLTVAAAGAGAALLGSPSRAAGGNPIKAIAFDVFTIFDASSLDDAVEAQFPGKGRAVAAVWKDKLFNYFFLRTIEKRYADGGQVASEALRYACTAKGLDPSPSAVKAMVDTFSHLKIWPDSTEALRRMHGAGLRLACLSNLTEAMLRSSSQGVGIAPLFEHYLSTDRVQAFKPDPRAYAMAESAFGLQRREVLFAATGGWDYTGSKAFGMETFWVNRSGSMPETLGIEPDGRGATLKELADYAIARTK</sequence>
<dbReference type="NCBIfam" id="TIGR01428">
    <property type="entry name" value="HAD_type_II"/>
    <property type="match status" value="1"/>
</dbReference>
<name>A0A8J2YYC2_9PROT</name>
<keyword evidence="2 3" id="KW-0378">Hydrolase</keyword>
<dbReference type="SUPFAM" id="SSF56784">
    <property type="entry name" value="HAD-like"/>
    <property type="match status" value="1"/>
</dbReference>
<dbReference type="InterPro" id="IPR006328">
    <property type="entry name" value="2-HAD"/>
</dbReference>
<dbReference type="InterPro" id="IPR006311">
    <property type="entry name" value="TAT_signal"/>
</dbReference>
<dbReference type="EC" id="3.8.1.2" evidence="3"/>
<dbReference type="PANTHER" id="PTHR43316:SF3">
    <property type="entry name" value="HALOACID DEHALOGENASE, TYPE II (AFU_ORTHOLOGUE AFUA_2G07750)-RELATED"/>
    <property type="match status" value="1"/>
</dbReference>
<reference evidence="5" key="2">
    <citation type="submission" date="2020-09" db="EMBL/GenBank/DDBJ databases">
        <authorList>
            <person name="Sun Q."/>
            <person name="Zhou Y."/>
        </authorList>
    </citation>
    <scope>NUCLEOTIDE SEQUENCE</scope>
    <source>
        <strain evidence="5">CGMCC 1.15725</strain>
    </source>
</reference>
<protein>
    <recommendedName>
        <fullName evidence="3">(S)-2-haloacid dehalogenase</fullName>
        <ecNumber evidence="3">3.8.1.2</ecNumber>
    </recommendedName>
    <alternativeName>
        <fullName evidence="3">2-haloalkanoic acid dehalogenase</fullName>
    </alternativeName>
    <alternativeName>
        <fullName evidence="3">Halocarboxylic acid halidohydrolase</fullName>
    </alternativeName>
    <alternativeName>
        <fullName evidence="3">L-2-haloacid dehalogenase</fullName>
    </alternativeName>
</protein>
<keyword evidence="4" id="KW-0732">Signal</keyword>